<feature type="signal peptide" evidence="1">
    <location>
        <begin position="1"/>
        <end position="23"/>
    </location>
</feature>
<gene>
    <name evidence="2" type="ORF">KZY68_05505</name>
</gene>
<dbReference type="EMBL" id="JAHXRF010000007">
    <property type="protein sequence ID" value="MBW4865479.1"/>
    <property type="molecule type" value="Genomic_DNA"/>
</dbReference>
<comment type="caution">
    <text evidence="2">The sequence shown here is derived from an EMBL/GenBank/DDBJ whole genome shotgun (WGS) entry which is preliminary data.</text>
</comment>
<proteinExistence type="predicted"/>
<feature type="chain" id="PRO_5043755830" description="Lipocalin-like domain-containing protein" evidence="1">
    <location>
        <begin position="24"/>
        <end position="152"/>
    </location>
</feature>
<evidence type="ECO:0000313" key="3">
    <source>
        <dbReference type="Proteomes" id="UP001196873"/>
    </source>
</evidence>
<dbReference type="RefSeq" id="WP_219427650.1">
    <property type="nucleotide sequence ID" value="NZ_CAUQEZ010000011.1"/>
</dbReference>
<evidence type="ECO:0008006" key="4">
    <source>
        <dbReference type="Google" id="ProtNLM"/>
    </source>
</evidence>
<evidence type="ECO:0000313" key="2">
    <source>
        <dbReference type="EMBL" id="MBW4865479.1"/>
    </source>
</evidence>
<accession>A0AAW4NMT2</accession>
<name>A0AAW4NMT2_9BACT</name>
<dbReference type="PROSITE" id="PS51257">
    <property type="entry name" value="PROKAR_LIPOPROTEIN"/>
    <property type="match status" value="1"/>
</dbReference>
<reference evidence="2" key="1">
    <citation type="submission" date="2021-07" db="EMBL/GenBank/DDBJ databases">
        <title>Genomic diversity and antimicrobial resistance of Prevotella spp. isolated from chronic lung disease airways.</title>
        <authorList>
            <person name="Webb K.A."/>
            <person name="Olagoke O.S."/>
            <person name="Baird T."/>
            <person name="Neill J."/>
            <person name="Pham A."/>
            <person name="Wells T.J."/>
            <person name="Ramsay K.A."/>
            <person name="Bell S.C."/>
            <person name="Sarovich D.S."/>
            <person name="Price E.P."/>
        </authorList>
    </citation>
    <scope>NUCLEOTIDE SEQUENCE</scope>
    <source>
        <strain evidence="2">SCHI0047.S.3</strain>
    </source>
</reference>
<protein>
    <recommendedName>
        <fullName evidence="4">Lipocalin-like domain-containing protein</fullName>
    </recommendedName>
</protein>
<keyword evidence="1" id="KW-0732">Signal</keyword>
<dbReference type="Proteomes" id="UP001196873">
    <property type="component" value="Unassembled WGS sequence"/>
</dbReference>
<organism evidence="2 3">
    <name type="scientific">Segatella salivae</name>
    <dbReference type="NCBI Taxonomy" id="228604"/>
    <lineage>
        <taxon>Bacteria</taxon>
        <taxon>Pseudomonadati</taxon>
        <taxon>Bacteroidota</taxon>
        <taxon>Bacteroidia</taxon>
        <taxon>Bacteroidales</taxon>
        <taxon>Prevotellaceae</taxon>
        <taxon>Segatella</taxon>
    </lineage>
</organism>
<dbReference type="AlphaFoldDB" id="A0AAW4NMT2"/>
<sequence>MKKLILKMFVVVLALAAFNTLMSCSSKDDEDSIAGTWGISSDAVMNGSNWGRARSYAGYEPEYFIYQFNENGTVDYITFTGIEKISVIKMGKDLQKVATGHYHLSKGKLYMRIGKQDYEGPYTLNKKELALEIKGNDGNLHRYVFKLLNDRY</sequence>
<evidence type="ECO:0000256" key="1">
    <source>
        <dbReference type="SAM" id="SignalP"/>
    </source>
</evidence>